<dbReference type="PROSITE" id="PS00624">
    <property type="entry name" value="GMC_OXRED_2"/>
    <property type="match status" value="1"/>
</dbReference>
<keyword evidence="3 5" id="KW-0285">Flavoprotein</keyword>
<keyword evidence="4 5" id="KW-0274">FAD</keyword>
<keyword evidence="9" id="KW-1185">Reference proteome</keyword>
<evidence type="ECO:0000256" key="3">
    <source>
        <dbReference type="ARBA" id="ARBA00022630"/>
    </source>
</evidence>
<name>A0ABU4ZE38_9HYPH</name>
<feature type="domain" description="Glucose-methanol-choline oxidoreductase N-terminal" evidence="6">
    <location>
        <begin position="111"/>
        <end position="134"/>
    </location>
</feature>
<dbReference type="PANTHER" id="PTHR11552:SF147">
    <property type="entry name" value="CHOLINE DEHYDROGENASE, MITOCHONDRIAL"/>
    <property type="match status" value="1"/>
</dbReference>
<sequence>MSARKLVPEQGGDPFRHASSAGIIEGLRMKTESFDYIVVGAGSAGCVVANRLSTDPSVRVCLIEAGGSDNSLRIKVPAGILSLYGNPDYDYCFVGVPQPKLNNRRIPVNRGKALGGSSSINSMVYIRGAAEDYDEWAGLGCAGWAYYDVLPVFRKLERNLIAQDPRYHGTDGELLVDNPRDPNVLSGMFVKAGKNAGLPANKDFNAESQFGLGIYNVTQDRGQRFSSFSAFMRPVLDRKNLTLLSECEVIDLVIAEGRATGMRVRHEGQQKLLSASREIVLSAGAINSPEILMASGIGPANELQQIGITPVLDLPGVGKNLQDHVDGMITVRSRSTRTLGLSIANLPRIAAAPLQYFARRKGMLTTNYVEAGGFAKTRHANGPPDIQFHFVPGYRSHRGRLIEYGHGYAIHTCVLRPKSVGEIRLSRDSSRRDVLIDHRFFANEEDAMVLVEGIKIARKILAASEFDEVRGKEMLPGKDIGTDGEILAYLRAEALTVYHPVGTCKMGTDDMAVVDPATLKVRGVDGLRVADASVMPKLIGGNTNAPSMMIGQKASEMILDSAHRGGK</sequence>
<evidence type="ECO:0000313" key="8">
    <source>
        <dbReference type="EMBL" id="MDX8523634.1"/>
    </source>
</evidence>
<dbReference type="SUPFAM" id="SSF51905">
    <property type="entry name" value="FAD/NAD(P)-binding domain"/>
    <property type="match status" value="1"/>
</dbReference>
<dbReference type="Gene3D" id="3.50.50.60">
    <property type="entry name" value="FAD/NAD(P)-binding domain"/>
    <property type="match status" value="1"/>
</dbReference>
<comment type="caution">
    <text evidence="8">The sequence shown here is derived from an EMBL/GenBank/DDBJ whole genome shotgun (WGS) entry which is preliminary data.</text>
</comment>
<dbReference type="PANTHER" id="PTHR11552">
    <property type="entry name" value="GLUCOSE-METHANOL-CHOLINE GMC OXIDOREDUCTASE"/>
    <property type="match status" value="1"/>
</dbReference>
<dbReference type="InterPro" id="IPR007867">
    <property type="entry name" value="GMC_OxRtase_C"/>
</dbReference>
<evidence type="ECO:0000256" key="4">
    <source>
        <dbReference type="ARBA" id="ARBA00022827"/>
    </source>
</evidence>
<evidence type="ECO:0000256" key="1">
    <source>
        <dbReference type="ARBA" id="ARBA00001974"/>
    </source>
</evidence>
<dbReference type="InterPro" id="IPR000172">
    <property type="entry name" value="GMC_OxRdtase_N"/>
</dbReference>
<dbReference type="SUPFAM" id="SSF54373">
    <property type="entry name" value="FAD-linked reductases, C-terminal domain"/>
    <property type="match status" value="1"/>
</dbReference>
<dbReference type="PIRSF" id="PIRSF000137">
    <property type="entry name" value="Alcohol_oxidase"/>
    <property type="match status" value="1"/>
</dbReference>
<dbReference type="Pfam" id="PF05199">
    <property type="entry name" value="GMC_oxred_C"/>
    <property type="match status" value="1"/>
</dbReference>
<comment type="similarity">
    <text evidence="2 5">Belongs to the GMC oxidoreductase family.</text>
</comment>
<dbReference type="EMBL" id="JAVIJF010000002">
    <property type="protein sequence ID" value="MDX8523634.1"/>
    <property type="molecule type" value="Genomic_DNA"/>
</dbReference>
<evidence type="ECO:0000256" key="2">
    <source>
        <dbReference type="ARBA" id="ARBA00010790"/>
    </source>
</evidence>
<dbReference type="InterPro" id="IPR036188">
    <property type="entry name" value="FAD/NAD-bd_sf"/>
</dbReference>
<accession>A0ABU4ZE38</accession>
<dbReference type="Gene3D" id="3.30.560.10">
    <property type="entry name" value="Glucose Oxidase, domain 3"/>
    <property type="match status" value="1"/>
</dbReference>
<organism evidence="8 9">
    <name type="scientific">Mesorhizobium montanum</name>
    <dbReference type="NCBI Taxonomy" id="3072323"/>
    <lineage>
        <taxon>Bacteria</taxon>
        <taxon>Pseudomonadati</taxon>
        <taxon>Pseudomonadota</taxon>
        <taxon>Alphaproteobacteria</taxon>
        <taxon>Hyphomicrobiales</taxon>
        <taxon>Phyllobacteriaceae</taxon>
        <taxon>Mesorhizobium</taxon>
    </lineage>
</organism>
<evidence type="ECO:0000256" key="5">
    <source>
        <dbReference type="RuleBase" id="RU003968"/>
    </source>
</evidence>
<proteinExistence type="inferred from homology"/>
<reference evidence="8 9" key="1">
    <citation type="submission" date="2023-08" db="EMBL/GenBank/DDBJ databases">
        <title>Implementing the SeqCode for naming new Mesorhizobium species isolated from Vachellia karroo root nodules.</title>
        <authorList>
            <person name="Van Lill M."/>
        </authorList>
    </citation>
    <scope>NUCLEOTIDE SEQUENCE [LARGE SCALE GENOMIC DNA]</scope>
    <source>
        <strain evidence="8 9">MSK 1335</strain>
    </source>
</reference>
<dbReference type="InterPro" id="IPR012132">
    <property type="entry name" value="GMC_OxRdtase"/>
</dbReference>
<dbReference type="Pfam" id="PF00732">
    <property type="entry name" value="GMC_oxred_N"/>
    <property type="match status" value="1"/>
</dbReference>
<comment type="cofactor">
    <cofactor evidence="1">
        <name>FAD</name>
        <dbReference type="ChEBI" id="CHEBI:57692"/>
    </cofactor>
</comment>
<evidence type="ECO:0000259" key="7">
    <source>
        <dbReference type="PROSITE" id="PS00624"/>
    </source>
</evidence>
<gene>
    <name evidence="8" type="ORF">RFM68_03865</name>
</gene>
<evidence type="ECO:0000259" key="6">
    <source>
        <dbReference type="PROSITE" id="PS00623"/>
    </source>
</evidence>
<dbReference type="Proteomes" id="UP001276840">
    <property type="component" value="Unassembled WGS sequence"/>
</dbReference>
<evidence type="ECO:0000313" key="9">
    <source>
        <dbReference type="Proteomes" id="UP001276840"/>
    </source>
</evidence>
<feature type="domain" description="Glucose-methanol-choline oxidoreductase N-terminal" evidence="7">
    <location>
        <begin position="284"/>
        <end position="298"/>
    </location>
</feature>
<protein>
    <submittedName>
        <fullName evidence="8">GMC family oxidoreductase N-terminal domain-containing protein</fullName>
    </submittedName>
</protein>
<dbReference type="PROSITE" id="PS00623">
    <property type="entry name" value="GMC_OXRED_1"/>
    <property type="match status" value="1"/>
</dbReference>